<gene>
    <name evidence="6" type="ORF">M514_06696</name>
</gene>
<dbReference type="Pfam" id="PF01968">
    <property type="entry name" value="Hydantoinase_A"/>
    <property type="match status" value="2"/>
</dbReference>
<feature type="domain" description="Hydantoinase A/oxoprolinase" evidence="2">
    <location>
        <begin position="386"/>
        <end position="484"/>
    </location>
</feature>
<feature type="domain" description="Hydantoinase B/oxoprolinase" evidence="3">
    <location>
        <begin position="689"/>
        <end position="1162"/>
    </location>
</feature>
<accession>A0A085NHM0</accession>
<evidence type="ECO:0000313" key="6">
    <source>
        <dbReference type="EMBL" id="KFD68966.1"/>
    </source>
</evidence>
<evidence type="ECO:0000259" key="5">
    <source>
        <dbReference type="Pfam" id="PF19278"/>
    </source>
</evidence>
<protein>
    <recommendedName>
        <fullName evidence="7">Hydantoinase/oxoprolinase</fullName>
    </recommendedName>
</protein>
<dbReference type="InterPro" id="IPR049517">
    <property type="entry name" value="ACX-like_C"/>
</dbReference>
<dbReference type="GO" id="GO:0006749">
    <property type="term" value="P:glutathione metabolic process"/>
    <property type="evidence" value="ECO:0007669"/>
    <property type="project" value="TreeGrafter"/>
</dbReference>
<dbReference type="EMBL" id="KL367499">
    <property type="protein sequence ID" value="KFD68966.1"/>
    <property type="molecule type" value="Genomic_DNA"/>
</dbReference>
<dbReference type="InterPro" id="IPR003692">
    <property type="entry name" value="Hydantoinase_B"/>
</dbReference>
<name>A0A085NHM0_9BILA</name>
<dbReference type="InterPro" id="IPR002821">
    <property type="entry name" value="Hydantoinase_A"/>
</dbReference>
<dbReference type="Pfam" id="PF02538">
    <property type="entry name" value="Hydantoinase_B"/>
    <property type="match status" value="1"/>
</dbReference>
<organism evidence="6">
    <name type="scientific">Trichuris suis</name>
    <name type="common">pig whipworm</name>
    <dbReference type="NCBI Taxonomy" id="68888"/>
    <lineage>
        <taxon>Eukaryota</taxon>
        <taxon>Metazoa</taxon>
        <taxon>Ecdysozoa</taxon>
        <taxon>Nematoda</taxon>
        <taxon>Enoplea</taxon>
        <taxon>Dorylaimia</taxon>
        <taxon>Trichinellida</taxon>
        <taxon>Trichuridae</taxon>
        <taxon>Trichuris</taxon>
    </lineage>
</organism>
<evidence type="ECO:0000259" key="3">
    <source>
        <dbReference type="Pfam" id="PF02538"/>
    </source>
</evidence>
<sequence>MVGGKFNFAIDRGGTFTDVLVQRPNGSYRSFKLLSEQEDPEWDAPSEAIRRVLTEELNEQYFQHDEPIDGRHIGWIRMGTTIATNALLERKGERTVLAVTSGFKDLLYIGNQCRPNLFDLKVEMMEPIYEQVIEVEERVVLSKEDCPLQAKYPTVTCPNGKVVEIWKNVNIQKLQNDLTETYQRGIRSLAVVLLHSSLYDKHELQVESIARKVGFKHISLSSRIMPTIRVVPRGYTACADAYLSPVMERYLTKFKSAFTNLNLHQVLFMQSDGGLSTMDCFQACRAVLSGPAGGVKAAASLQTSESELLAGRAIIGFDMGGTSTDVCRVAGKLQHQFETVIAGLTLCCAQLDIRTVAAGGGSRLKFQDGQFLVGPDSVGAIPGPALTDEINLYLKQHGRAEYRCLEEIALGFLQVANEAMCRPVRTLTEEKGYDAAHHVLVCFGGASGQHACSIARALNIQDVLIHKLSSVFSAYGLALADVVVEIQRPYLLPFTEENFDFFKSEILAISTIGRDKLLSQGLDDESIIYDTYMEMRYADTDYTISCSPSEDGRIESFMDSFLISHKREFGFLCPQRKIIVDNIRIRAVSKSSVDVERQYETSTTPQVETKQSTPDTIVKCYFEGGYMDTPVYLFNCLKVGQAIVGPAIIVDENNTFIVEPDCVARITGKGNVFIRVNKKAIAEATETLDPVRLSIFGHRFMGIAEQMGKVLRRTAVSTNIKERLDFSCALFSNKGSLVANAPHIPVHLGAMAEAVKHQYKHNKQSIREGNVLLCNHPAAGGSHLPDLTVITPVFRDGYNEPVFFVANRGHHADIGGLVPGSMPPNSTSLEQEGATFESFNIVDGGIFQEEALIEKLLEPSKVAGCSGCRHLDDCIADLKAQIAANQKGIDLVNELIDQYGMGEVQRYMNYIQTNAEETVRSMLKQIRARLIKEKKKNLFAREYMDDGTAIQLSIHINEQGDALFDFTGTGHEVMGNLNSPKAVTMAAILYSLRCLVDRDIPLNDGCLEPIRVVLPPHSILNAHPTAAVVGANVLTSQRIVDVILKCFEACAASQGCMNNTAFGDDKISYYETVAGGCGAGPTWNGRSGTHSHMTNTRMTDTEILELQYPVVVNRFCIRPNSGGDGLHKGGDGIVREILFRKPLTLSILTERRVFSPYGLNGKRLTGKKRSQLTYHCLAGARGQLGRKGYDTCCVRGMLLLHLFYFTNLKSGKHLRTFSLCILLAEVDGERLKQWKDKANHPNKPTS</sequence>
<dbReference type="PANTHER" id="PTHR11365">
    <property type="entry name" value="5-OXOPROLINASE RELATED"/>
    <property type="match status" value="1"/>
</dbReference>
<feature type="domain" description="Hydantoinase/oxoprolinase N-terminal" evidence="4">
    <location>
        <begin position="8"/>
        <end position="213"/>
    </location>
</feature>
<comment type="similarity">
    <text evidence="1">Belongs to the oxoprolinase family.</text>
</comment>
<reference evidence="6" key="1">
    <citation type="journal article" date="2014" name="Nat. Genet.">
        <title>Genome and transcriptome of the porcine whipworm Trichuris suis.</title>
        <authorList>
            <person name="Jex A.R."/>
            <person name="Nejsum P."/>
            <person name="Schwarz E.M."/>
            <person name="Hu L."/>
            <person name="Young N.D."/>
            <person name="Hall R.S."/>
            <person name="Korhonen P.K."/>
            <person name="Liao S."/>
            <person name="Thamsborg S."/>
            <person name="Xia J."/>
            <person name="Xu P."/>
            <person name="Wang S."/>
            <person name="Scheerlinck J.P."/>
            <person name="Hofmann A."/>
            <person name="Sternberg P.W."/>
            <person name="Wang J."/>
            <person name="Gasser R.B."/>
        </authorList>
    </citation>
    <scope>NUCLEOTIDE SEQUENCE [LARGE SCALE GENOMIC DNA]</scope>
    <source>
        <strain evidence="6">DCEP-RM93F</strain>
    </source>
</reference>
<dbReference type="PANTHER" id="PTHR11365:SF2">
    <property type="entry name" value="5-OXOPROLINASE"/>
    <property type="match status" value="1"/>
</dbReference>
<dbReference type="InterPro" id="IPR045079">
    <property type="entry name" value="Oxoprolinase-like"/>
</dbReference>
<dbReference type="GO" id="GO:0005829">
    <property type="term" value="C:cytosol"/>
    <property type="evidence" value="ECO:0007669"/>
    <property type="project" value="TreeGrafter"/>
</dbReference>
<feature type="domain" description="Acetophenone carboxylase-like C-terminal" evidence="5">
    <location>
        <begin position="594"/>
        <end position="664"/>
    </location>
</feature>
<dbReference type="Pfam" id="PF19278">
    <property type="entry name" value="Hydant_A_C"/>
    <property type="match status" value="1"/>
</dbReference>
<evidence type="ECO:0000259" key="2">
    <source>
        <dbReference type="Pfam" id="PF01968"/>
    </source>
</evidence>
<evidence type="ECO:0000256" key="1">
    <source>
        <dbReference type="ARBA" id="ARBA00010403"/>
    </source>
</evidence>
<dbReference type="Pfam" id="PF05378">
    <property type="entry name" value="Hydant_A_N"/>
    <property type="match status" value="1"/>
</dbReference>
<evidence type="ECO:0000259" key="4">
    <source>
        <dbReference type="Pfam" id="PF05378"/>
    </source>
</evidence>
<evidence type="ECO:0008006" key="7">
    <source>
        <dbReference type="Google" id="ProtNLM"/>
    </source>
</evidence>
<proteinExistence type="inferred from homology"/>
<dbReference type="GO" id="GO:0017168">
    <property type="term" value="F:5-oxoprolinase (ATP-hydrolyzing) activity"/>
    <property type="evidence" value="ECO:0007669"/>
    <property type="project" value="TreeGrafter"/>
</dbReference>
<dbReference type="InterPro" id="IPR008040">
    <property type="entry name" value="Hydant_A_N"/>
</dbReference>
<dbReference type="AlphaFoldDB" id="A0A085NHM0"/>
<feature type="domain" description="Hydantoinase A/oxoprolinase" evidence="2">
    <location>
        <begin position="233"/>
        <end position="385"/>
    </location>
</feature>
<dbReference type="Proteomes" id="UP000030758">
    <property type="component" value="Unassembled WGS sequence"/>
</dbReference>